<dbReference type="SUPFAM" id="SSF51905">
    <property type="entry name" value="FAD/NAD(P)-binding domain"/>
    <property type="match status" value="1"/>
</dbReference>
<dbReference type="Pfam" id="PF02910">
    <property type="entry name" value="Succ_DH_flav_C"/>
    <property type="match status" value="1"/>
</dbReference>
<comment type="pathway">
    <text evidence="2 13">Cofactor biosynthesis; NAD(+) biosynthesis; iminoaspartate from L-aspartate (oxidase route): step 1/1.</text>
</comment>
<evidence type="ECO:0000256" key="13">
    <source>
        <dbReference type="RuleBase" id="RU362049"/>
    </source>
</evidence>
<proteinExistence type="inferred from homology"/>
<evidence type="ECO:0000256" key="9">
    <source>
        <dbReference type="ARBA" id="ARBA00023002"/>
    </source>
</evidence>
<dbReference type="PIRSF" id="PIRSF000171">
    <property type="entry name" value="SDHA_APRA_LASPO"/>
    <property type="match status" value="1"/>
</dbReference>
<dbReference type="GO" id="GO:0034628">
    <property type="term" value="P:'de novo' NAD+ biosynthetic process from L-aspartate"/>
    <property type="evidence" value="ECO:0007669"/>
    <property type="project" value="TreeGrafter"/>
</dbReference>
<evidence type="ECO:0000256" key="12">
    <source>
        <dbReference type="PIRSR" id="PIRSR000171-1"/>
    </source>
</evidence>
<accession>A0A2A9HHV0</accession>
<feature type="active site" description="Proton acceptor" evidence="12">
    <location>
        <position position="280"/>
    </location>
</feature>
<evidence type="ECO:0000313" key="16">
    <source>
        <dbReference type="EMBL" id="PFG74712.1"/>
    </source>
</evidence>
<comment type="cofactor">
    <cofactor evidence="1 13">
        <name>FAD</name>
        <dbReference type="ChEBI" id="CHEBI:57692"/>
    </cofactor>
</comment>
<dbReference type="InterPro" id="IPR005288">
    <property type="entry name" value="NadB"/>
</dbReference>
<evidence type="ECO:0000256" key="2">
    <source>
        <dbReference type="ARBA" id="ARBA00004950"/>
    </source>
</evidence>
<dbReference type="PRINTS" id="PR00368">
    <property type="entry name" value="FADPNR"/>
</dbReference>
<evidence type="ECO:0000256" key="11">
    <source>
        <dbReference type="NCBIfam" id="TIGR00551"/>
    </source>
</evidence>
<dbReference type="InterPro" id="IPR015939">
    <property type="entry name" value="Fum_Rdtase/Succ_DH_flav-like_C"/>
</dbReference>
<dbReference type="EMBL" id="PDJQ01000001">
    <property type="protein sequence ID" value="PFG74712.1"/>
    <property type="molecule type" value="Genomic_DNA"/>
</dbReference>
<protein>
    <recommendedName>
        <fullName evidence="5 11">L-aspartate oxidase</fullName>
        <ecNumber evidence="4 11">1.4.3.16</ecNumber>
    </recommendedName>
</protein>
<dbReference type="Gene3D" id="1.20.58.100">
    <property type="entry name" value="Fumarate reductase/succinate dehydrogenase flavoprotein-like, C-terminal domain"/>
    <property type="match status" value="1"/>
</dbReference>
<evidence type="ECO:0000256" key="6">
    <source>
        <dbReference type="ARBA" id="ARBA00022630"/>
    </source>
</evidence>
<dbReference type="Gene3D" id="3.50.50.60">
    <property type="entry name" value="FAD/NAD(P)-binding domain"/>
    <property type="match status" value="1"/>
</dbReference>
<feature type="domain" description="FAD-dependent oxidoreductase 2 FAD-binding" evidence="14">
    <location>
        <begin position="13"/>
        <end position="382"/>
    </location>
</feature>
<keyword evidence="7 13" id="KW-0662">Pyridine nucleotide biosynthesis</keyword>
<dbReference type="GO" id="GO:0008734">
    <property type="term" value="F:L-aspartate oxidase activity"/>
    <property type="evidence" value="ECO:0007669"/>
    <property type="project" value="UniProtKB-UniRule"/>
</dbReference>
<dbReference type="SUPFAM" id="SSF56425">
    <property type="entry name" value="Succinate dehydrogenase/fumarate reductase flavoprotein, catalytic domain"/>
    <property type="match status" value="1"/>
</dbReference>
<evidence type="ECO:0000256" key="10">
    <source>
        <dbReference type="ARBA" id="ARBA00048305"/>
    </source>
</evidence>
<evidence type="ECO:0000256" key="7">
    <source>
        <dbReference type="ARBA" id="ARBA00022642"/>
    </source>
</evidence>
<sequence>MTGAPGTRQRYAVIVVGSGISGLFVALEARRLGPVLVLTKGSIDDCNTRWAQGGIAAAVGPLDSPEQHLADTIAAGAGLVDEEAARILCFEAPARIRDLVRYGVSFDSLGGEVALGREAAHSRARVLHAGGDQTGAAIETALSAAAMDPAITILDHTLVTRLAVEEGEARGVEAVHLQTGEREWYEGDAIVLGTGGAGQLFSHTTNPEVATGDGVALAFDAGAEIADIEFYQFHPTALRVPGLPTFLISEAVRGEGAVLRNLAGEAFMQRYHPLADLAPRDVVSRAIVREMRREGSDHVFLDCTGLKSVDLAARFPAIFAHCMEAGIDMRVDPIPVAPAAHYLMGGVRTDTWGRTTIPRLYACGECACTGVHGANRLASNSLMETVVFGKRVVEHLAAGGGGAATATPDRIPFPAPSTAAPSHRELQAMMWECAGIERDGPGLERGLQTISGWPARQPGACTRGAFERQQMTTVAALMLTAALRRTESRGGHYRSDYPERDDAHWRRRQVFIRA</sequence>
<gene>
    <name evidence="16" type="ORF">A9A59_1953</name>
</gene>
<dbReference type="PANTHER" id="PTHR42716">
    <property type="entry name" value="L-ASPARTATE OXIDASE"/>
    <property type="match status" value="1"/>
</dbReference>
<comment type="similarity">
    <text evidence="3 13">Belongs to the FAD-dependent oxidoreductase 2 family. NadB subfamily.</text>
</comment>
<keyword evidence="8 13" id="KW-0274">FAD</keyword>
<dbReference type="AlphaFoldDB" id="A0A2A9HHV0"/>
<feature type="domain" description="Fumarate reductase/succinate dehydrogenase flavoprotein-like C-terminal" evidence="15">
    <location>
        <begin position="423"/>
        <end position="511"/>
    </location>
</feature>
<comment type="subcellular location">
    <subcellularLocation>
        <location evidence="13">Cytoplasm</location>
    </subcellularLocation>
</comment>
<name>A0A2A9HHV0_TEPT2</name>
<dbReference type="Gene3D" id="3.90.700.10">
    <property type="entry name" value="Succinate dehydrogenase/fumarate reductase flavoprotein, catalytic domain"/>
    <property type="match status" value="1"/>
</dbReference>
<evidence type="ECO:0000259" key="15">
    <source>
        <dbReference type="Pfam" id="PF02910"/>
    </source>
</evidence>
<dbReference type="NCBIfam" id="TIGR00551">
    <property type="entry name" value="nadB"/>
    <property type="match status" value="1"/>
</dbReference>
<dbReference type="EC" id="1.4.3.16" evidence="4 11"/>
<dbReference type="GO" id="GO:0005737">
    <property type="term" value="C:cytoplasm"/>
    <property type="evidence" value="ECO:0007669"/>
    <property type="project" value="UniProtKB-SubCell"/>
</dbReference>
<evidence type="ECO:0000256" key="8">
    <source>
        <dbReference type="ARBA" id="ARBA00022827"/>
    </source>
</evidence>
<dbReference type="UniPathway" id="UPA00253">
    <property type="reaction ID" value="UER00326"/>
</dbReference>
<dbReference type="InterPro" id="IPR036188">
    <property type="entry name" value="FAD/NAD-bd_sf"/>
</dbReference>
<dbReference type="PANTHER" id="PTHR42716:SF2">
    <property type="entry name" value="L-ASPARTATE OXIDASE, CHLOROPLASTIC"/>
    <property type="match status" value="1"/>
</dbReference>
<evidence type="ECO:0000256" key="4">
    <source>
        <dbReference type="ARBA" id="ARBA00012173"/>
    </source>
</evidence>
<comment type="function">
    <text evidence="13">Catalyzes the oxidation of L-aspartate to iminoaspartate.</text>
</comment>
<dbReference type="FunFam" id="3.90.700.10:FF:000002">
    <property type="entry name" value="L-aspartate oxidase"/>
    <property type="match status" value="1"/>
</dbReference>
<keyword evidence="9 13" id="KW-0560">Oxidoreductase</keyword>
<dbReference type="SUPFAM" id="SSF46977">
    <property type="entry name" value="Succinate dehydrogenase/fumarate reductase flavoprotein C-terminal domain"/>
    <property type="match status" value="1"/>
</dbReference>
<dbReference type="InterPro" id="IPR037099">
    <property type="entry name" value="Fum_R/Succ_DH_flav-like_C_sf"/>
</dbReference>
<dbReference type="NCBIfam" id="NF005701">
    <property type="entry name" value="PRK07512.1"/>
    <property type="match status" value="1"/>
</dbReference>
<evidence type="ECO:0000256" key="5">
    <source>
        <dbReference type="ARBA" id="ARBA00021901"/>
    </source>
</evidence>
<dbReference type="InterPro" id="IPR027477">
    <property type="entry name" value="Succ_DH/fumarate_Rdtase_cat_sf"/>
</dbReference>
<comment type="caution">
    <text evidence="16">The sequence shown here is derived from an EMBL/GenBank/DDBJ whole genome shotgun (WGS) entry which is preliminary data.</text>
</comment>
<comment type="catalytic activity">
    <reaction evidence="10">
        <text>L-aspartate + O2 = iminosuccinate + H2O2</text>
        <dbReference type="Rhea" id="RHEA:25876"/>
        <dbReference type="ChEBI" id="CHEBI:15379"/>
        <dbReference type="ChEBI" id="CHEBI:16240"/>
        <dbReference type="ChEBI" id="CHEBI:29991"/>
        <dbReference type="ChEBI" id="CHEBI:77875"/>
        <dbReference type="EC" id="1.4.3.16"/>
    </reaction>
    <physiologicalReaction direction="left-to-right" evidence="10">
        <dbReference type="Rhea" id="RHEA:25877"/>
    </physiologicalReaction>
</comment>
<dbReference type="RefSeq" id="WP_098504078.1">
    <property type="nucleotide sequence ID" value="NZ_PDJQ01000001.1"/>
</dbReference>
<dbReference type="Proteomes" id="UP000223071">
    <property type="component" value="Unassembled WGS sequence"/>
</dbReference>
<organism evidence="16 17">
    <name type="scientific">Tepidiforma thermophila (strain KCTC 52669 / CGMCC 1.13589 / G233)</name>
    <dbReference type="NCBI Taxonomy" id="2761530"/>
    <lineage>
        <taxon>Bacteria</taxon>
        <taxon>Bacillati</taxon>
        <taxon>Chloroflexota</taxon>
        <taxon>Tepidiformia</taxon>
        <taxon>Tepidiformales</taxon>
        <taxon>Tepidiformaceae</taxon>
        <taxon>Tepidiforma</taxon>
    </lineage>
</organism>
<reference evidence="16 17" key="1">
    <citation type="submission" date="2017-09" db="EMBL/GenBank/DDBJ databases">
        <title>Sequencing the genomes of two abundant thermophiles in Great Basin hot springs: Thermocrinis jamiesonii and novel Chloroflexi Thermoflexus hugenholtzii.</title>
        <authorList>
            <person name="Hedlund B."/>
        </authorList>
    </citation>
    <scope>NUCLEOTIDE SEQUENCE [LARGE SCALE GENOMIC DNA]</scope>
    <source>
        <strain evidence="16 17">G233</strain>
    </source>
</reference>
<evidence type="ECO:0000259" key="14">
    <source>
        <dbReference type="Pfam" id="PF00890"/>
    </source>
</evidence>
<keyword evidence="17" id="KW-1185">Reference proteome</keyword>
<evidence type="ECO:0000256" key="1">
    <source>
        <dbReference type="ARBA" id="ARBA00001974"/>
    </source>
</evidence>
<dbReference type="GO" id="GO:0033765">
    <property type="term" value="F:steroid dehydrogenase activity, acting on the CH-CH group of donors"/>
    <property type="evidence" value="ECO:0007669"/>
    <property type="project" value="UniProtKB-ARBA"/>
</dbReference>
<dbReference type="Pfam" id="PF00890">
    <property type="entry name" value="FAD_binding_2"/>
    <property type="match status" value="1"/>
</dbReference>
<evidence type="ECO:0000313" key="17">
    <source>
        <dbReference type="Proteomes" id="UP000223071"/>
    </source>
</evidence>
<keyword evidence="6 13" id="KW-0285">Flavoprotein</keyword>
<dbReference type="InterPro" id="IPR003953">
    <property type="entry name" value="FAD-dep_OxRdtase_2_FAD-bd"/>
</dbReference>
<evidence type="ECO:0000256" key="3">
    <source>
        <dbReference type="ARBA" id="ARBA00008562"/>
    </source>
</evidence>